<reference evidence="1 2" key="1">
    <citation type="journal article" date="2024" name="Commun. Biol.">
        <title>Comparative genomic analysis of thermophilic fungi reveals convergent evolutionary adaptations and gene losses.</title>
        <authorList>
            <person name="Steindorff A.S."/>
            <person name="Aguilar-Pontes M.V."/>
            <person name="Robinson A.J."/>
            <person name="Andreopoulos B."/>
            <person name="LaButti K."/>
            <person name="Kuo A."/>
            <person name="Mondo S."/>
            <person name="Riley R."/>
            <person name="Otillar R."/>
            <person name="Haridas S."/>
            <person name="Lipzen A."/>
            <person name="Grimwood J."/>
            <person name="Schmutz J."/>
            <person name="Clum A."/>
            <person name="Reid I.D."/>
            <person name="Moisan M.C."/>
            <person name="Butler G."/>
            <person name="Nguyen T.T.M."/>
            <person name="Dewar K."/>
            <person name="Conant G."/>
            <person name="Drula E."/>
            <person name="Henrissat B."/>
            <person name="Hansel C."/>
            <person name="Singer S."/>
            <person name="Hutchinson M.I."/>
            <person name="de Vries R.P."/>
            <person name="Natvig D.O."/>
            <person name="Powell A.J."/>
            <person name="Tsang A."/>
            <person name="Grigoriev I.V."/>
        </authorList>
    </citation>
    <scope>NUCLEOTIDE SEQUENCE [LARGE SCALE GENOMIC DNA]</scope>
    <source>
        <strain evidence="1 2">ATCC 24622</strain>
    </source>
</reference>
<evidence type="ECO:0000313" key="1">
    <source>
        <dbReference type="EMBL" id="KAL1835716.1"/>
    </source>
</evidence>
<dbReference type="PANTHER" id="PTHR12197">
    <property type="entry name" value="HISTONE-LYSINE N-METHYLTRANSFERASE SMYD"/>
    <property type="match status" value="1"/>
</dbReference>
<name>A0ABR3V1W1_9PEZI</name>
<dbReference type="InterPro" id="IPR046341">
    <property type="entry name" value="SET_dom_sf"/>
</dbReference>
<keyword evidence="2" id="KW-1185">Reference proteome</keyword>
<evidence type="ECO:0008006" key="3">
    <source>
        <dbReference type="Google" id="ProtNLM"/>
    </source>
</evidence>
<dbReference type="Proteomes" id="UP001586593">
    <property type="component" value="Unassembled WGS sequence"/>
</dbReference>
<organism evidence="1 2">
    <name type="scientific">Phialemonium thermophilum</name>
    <dbReference type="NCBI Taxonomy" id="223376"/>
    <lineage>
        <taxon>Eukaryota</taxon>
        <taxon>Fungi</taxon>
        <taxon>Dikarya</taxon>
        <taxon>Ascomycota</taxon>
        <taxon>Pezizomycotina</taxon>
        <taxon>Sordariomycetes</taxon>
        <taxon>Sordariomycetidae</taxon>
        <taxon>Cephalothecales</taxon>
        <taxon>Cephalothecaceae</taxon>
        <taxon>Phialemonium</taxon>
    </lineage>
</organism>
<proteinExistence type="predicted"/>
<accession>A0ABR3V1W1</accession>
<sequence length="221" mass="24093">MMVVHAMRDIAAGGEIFFSYVNPEHPFAERRKKLRDGYGFECGCDLCRAEADVRGAALEKRARLRAEIHSFVSAHRIDGDGPHKAVPAVQKAKASKLLHEMRETYPPARFERLPRLGCCVIGLWVALAAMTRSPGAAHGRFLDVLRDLGCFVTVWGSEVTVDRGRAVWTETGLHAAMYAAQCLAATGNEVAASALEALGKEIYVALYGVEDGFEAESGRNS</sequence>
<protein>
    <recommendedName>
        <fullName evidence="3">SET domain-containing protein</fullName>
    </recommendedName>
</protein>
<dbReference type="EMBL" id="JAZHXJ010003025">
    <property type="protein sequence ID" value="KAL1835716.1"/>
    <property type="molecule type" value="Genomic_DNA"/>
</dbReference>
<comment type="caution">
    <text evidence="1">The sequence shown here is derived from an EMBL/GenBank/DDBJ whole genome shotgun (WGS) entry which is preliminary data.</text>
</comment>
<dbReference type="Gene3D" id="2.170.270.10">
    <property type="entry name" value="SET domain"/>
    <property type="match status" value="1"/>
</dbReference>
<dbReference type="InterPro" id="IPR050869">
    <property type="entry name" value="H3K4_H4K5_MeTrfase"/>
</dbReference>
<dbReference type="CDD" id="cd20071">
    <property type="entry name" value="SET_SMYD"/>
    <property type="match status" value="1"/>
</dbReference>
<gene>
    <name evidence="1" type="ORF">VTK73DRAFT_5444</name>
</gene>
<dbReference type="SUPFAM" id="SSF82199">
    <property type="entry name" value="SET domain"/>
    <property type="match status" value="1"/>
</dbReference>
<evidence type="ECO:0000313" key="2">
    <source>
        <dbReference type="Proteomes" id="UP001586593"/>
    </source>
</evidence>